<dbReference type="EMBL" id="LK023314">
    <property type="protein sequence ID" value="CDS03820.1"/>
    <property type="molecule type" value="Genomic_DNA"/>
</dbReference>
<evidence type="ECO:0000256" key="1">
    <source>
        <dbReference type="ARBA" id="ARBA00022729"/>
    </source>
</evidence>
<feature type="chain" id="PRO_5001726200" description="RlpA-like protein double-psi beta-barrel domain-containing protein" evidence="2">
    <location>
        <begin position="20"/>
        <end position="130"/>
    </location>
</feature>
<keyword evidence="1 2" id="KW-0732">Signal</keyword>
<dbReference type="CDD" id="cd22191">
    <property type="entry name" value="DPBB_RlpA_EXP_N-like"/>
    <property type="match status" value="1"/>
</dbReference>
<feature type="signal peptide" evidence="2">
    <location>
        <begin position="1"/>
        <end position="19"/>
    </location>
</feature>
<proteinExistence type="predicted"/>
<dbReference type="PANTHER" id="PTHR31836:SF21">
    <property type="entry name" value="EXPANSIN-LIKE PROTEIN 7"/>
    <property type="match status" value="1"/>
</dbReference>
<reference evidence="3" key="1">
    <citation type="journal article" date="2014" name="Genome Announc.">
        <title>De novo whole-genome sequence and genome annotation of Lichtheimia ramosa.</title>
        <authorList>
            <person name="Linde J."/>
            <person name="Schwartze V."/>
            <person name="Binder U."/>
            <person name="Lass-Florl C."/>
            <person name="Voigt K."/>
            <person name="Horn F."/>
        </authorList>
    </citation>
    <scope>NUCLEOTIDE SEQUENCE</scope>
    <source>
        <strain evidence="3">JMRC FSU:6197</strain>
    </source>
</reference>
<dbReference type="Gene3D" id="2.40.40.10">
    <property type="entry name" value="RlpA-like domain"/>
    <property type="match status" value="1"/>
</dbReference>
<name>A0A077WAM7_9FUNG</name>
<evidence type="ECO:0000313" key="3">
    <source>
        <dbReference type="EMBL" id="CDS03820.1"/>
    </source>
</evidence>
<dbReference type="PANTHER" id="PTHR31836">
    <property type="match status" value="1"/>
</dbReference>
<sequence length="130" mass="14128">MQFFNYLFIFVSFAVITLAAPTEKRGGFYAEATYYNPGFGSCGITSKENEDIVALNHAQMEEAAMGSNPNDNPLCGEYISIKGPEGNSKARIVDTCPGCDYGCLDLSPKVFLEVCGSLDLGHCDVSWDFV</sequence>
<organism evidence="3">
    <name type="scientific">Lichtheimia ramosa</name>
    <dbReference type="NCBI Taxonomy" id="688394"/>
    <lineage>
        <taxon>Eukaryota</taxon>
        <taxon>Fungi</taxon>
        <taxon>Fungi incertae sedis</taxon>
        <taxon>Mucoromycota</taxon>
        <taxon>Mucoromycotina</taxon>
        <taxon>Mucoromycetes</taxon>
        <taxon>Mucorales</taxon>
        <taxon>Lichtheimiaceae</taxon>
        <taxon>Lichtheimia</taxon>
    </lineage>
</organism>
<evidence type="ECO:0008006" key="4">
    <source>
        <dbReference type="Google" id="ProtNLM"/>
    </source>
</evidence>
<dbReference type="InterPro" id="IPR036908">
    <property type="entry name" value="RlpA-like_sf"/>
</dbReference>
<dbReference type="InterPro" id="IPR051477">
    <property type="entry name" value="Expansin_CellWall"/>
</dbReference>
<protein>
    <recommendedName>
        <fullName evidence="4">RlpA-like protein double-psi beta-barrel domain-containing protein</fullName>
    </recommendedName>
</protein>
<evidence type="ECO:0000256" key="2">
    <source>
        <dbReference type="SAM" id="SignalP"/>
    </source>
</evidence>
<dbReference type="OrthoDB" id="623670at2759"/>
<gene>
    <name evidence="3" type="ORF">LRAMOSA06775</name>
</gene>
<dbReference type="AlphaFoldDB" id="A0A077WAM7"/>
<dbReference type="SUPFAM" id="SSF50685">
    <property type="entry name" value="Barwin-like endoglucanases"/>
    <property type="match status" value="1"/>
</dbReference>
<accession>A0A077WAM7</accession>